<keyword evidence="2" id="KW-0812">Transmembrane</keyword>
<keyword evidence="2" id="KW-1133">Transmembrane helix</keyword>
<feature type="transmembrane region" description="Helical" evidence="2">
    <location>
        <begin position="194"/>
        <end position="215"/>
    </location>
</feature>
<keyword evidence="2" id="KW-0472">Membrane</keyword>
<proteinExistence type="predicted"/>
<protein>
    <submittedName>
        <fullName evidence="3">Uncharacterized protein</fullName>
    </submittedName>
</protein>
<organism evidence="3 4">
    <name type="scientific">Favolaschia claudopus</name>
    <dbReference type="NCBI Taxonomy" id="2862362"/>
    <lineage>
        <taxon>Eukaryota</taxon>
        <taxon>Fungi</taxon>
        <taxon>Dikarya</taxon>
        <taxon>Basidiomycota</taxon>
        <taxon>Agaricomycotina</taxon>
        <taxon>Agaricomycetes</taxon>
        <taxon>Agaricomycetidae</taxon>
        <taxon>Agaricales</taxon>
        <taxon>Marasmiineae</taxon>
        <taxon>Mycenaceae</taxon>
        <taxon>Favolaschia</taxon>
    </lineage>
</organism>
<dbReference type="Proteomes" id="UP001362999">
    <property type="component" value="Unassembled WGS sequence"/>
</dbReference>
<evidence type="ECO:0000313" key="3">
    <source>
        <dbReference type="EMBL" id="KAK7018984.1"/>
    </source>
</evidence>
<keyword evidence="4" id="KW-1185">Reference proteome</keyword>
<feature type="transmembrane region" description="Helical" evidence="2">
    <location>
        <begin position="227"/>
        <end position="249"/>
    </location>
</feature>
<gene>
    <name evidence="3" type="ORF">R3P38DRAFT_3200203</name>
</gene>
<name>A0AAW0AZP7_9AGAR</name>
<evidence type="ECO:0000256" key="2">
    <source>
        <dbReference type="SAM" id="Phobius"/>
    </source>
</evidence>
<dbReference type="EMBL" id="JAWWNJ010000045">
    <property type="protein sequence ID" value="KAK7018984.1"/>
    <property type="molecule type" value="Genomic_DNA"/>
</dbReference>
<feature type="region of interest" description="Disordered" evidence="1">
    <location>
        <begin position="1"/>
        <end position="34"/>
    </location>
</feature>
<reference evidence="3 4" key="1">
    <citation type="journal article" date="2024" name="J Genomics">
        <title>Draft genome sequencing and assembly of Favolaschia claudopus CIRM-BRFM 2984 isolated from oak limbs.</title>
        <authorList>
            <person name="Navarro D."/>
            <person name="Drula E."/>
            <person name="Chaduli D."/>
            <person name="Cazenave R."/>
            <person name="Ahrendt S."/>
            <person name="Wang J."/>
            <person name="Lipzen A."/>
            <person name="Daum C."/>
            <person name="Barry K."/>
            <person name="Grigoriev I.V."/>
            <person name="Favel A."/>
            <person name="Rosso M.N."/>
            <person name="Martin F."/>
        </authorList>
    </citation>
    <scope>NUCLEOTIDE SEQUENCE [LARGE SCALE GENOMIC DNA]</scope>
    <source>
        <strain evidence="3 4">CIRM-BRFM 2984</strain>
    </source>
</reference>
<feature type="transmembrane region" description="Helical" evidence="2">
    <location>
        <begin position="139"/>
        <end position="160"/>
    </location>
</feature>
<sequence length="263" mass="28826">MSASDVPGNSRKPVAEGRKMGHISATRPSTACKEKAKPVPNRVVLVLASKKGDFPMSINSDLALFGVEADWRVSLFLLPPPSSTRPCQYQYLSLATALLPSGFAATHLAPAFPTCRPGFQVWIPSTHPPSFLHNRDSTFSLGCFAIVSLFFSSFPLAFFACHPLLSSPRQVDEAGLPSPSSRCLHTHSISVETLSLLFTVHYCSQLIFCLDLYLIDAYLFHLARFSSLLISVFVSPASWPLVSLLFSSFSHPNDLLSFEFNSL</sequence>
<accession>A0AAW0AZP7</accession>
<evidence type="ECO:0000313" key="4">
    <source>
        <dbReference type="Proteomes" id="UP001362999"/>
    </source>
</evidence>
<dbReference type="AlphaFoldDB" id="A0AAW0AZP7"/>
<comment type="caution">
    <text evidence="3">The sequence shown here is derived from an EMBL/GenBank/DDBJ whole genome shotgun (WGS) entry which is preliminary data.</text>
</comment>
<evidence type="ECO:0000256" key="1">
    <source>
        <dbReference type="SAM" id="MobiDB-lite"/>
    </source>
</evidence>